<dbReference type="EC" id="5.4.99.-" evidence="3"/>
<dbReference type="InterPro" id="IPR018496">
    <property type="entry name" value="PsdUridine_synth_RsuA/RluB_CS"/>
</dbReference>
<evidence type="ECO:0000259" key="5">
    <source>
        <dbReference type="Pfam" id="PF00849"/>
    </source>
</evidence>
<feature type="domain" description="Pseudouridine synthase RsuA/RluA-like" evidence="5">
    <location>
        <begin position="16"/>
        <end position="137"/>
    </location>
</feature>
<dbReference type="PROSITE" id="PS01149">
    <property type="entry name" value="PSI_RSU"/>
    <property type="match status" value="1"/>
</dbReference>
<dbReference type="Proteomes" id="UP001203338">
    <property type="component" value="Unassembled WGS sequence"/>
</dbReference>
<feature type="region of interest" description="Disordered" evidence="4">
    <location>
        <begin position="170"/>
        <end position="211"/>
    </location>
</feature>
<dbReference type="Gene3D" id="3.30.70.1560">
    <property type="entry name" value="Alpha-L RNA-binding motif"/>
    <property type="match status" value="1"/>
</dbReference>
<organism evidence="6 7">
    <name type="scientific">Parendozoicomonas callyspongiae</name>
    <dbReference type="NCBI Taxonomy" id="2942213"/>
    <lineage>
        <taxon>Bacteria</taxon>
        <taxon>Pseudomonadati</taxon>
        <taxon>Pseudomonadota</taxon>
        <taxon>Gammaproteobacteria</taxon>
        <taxon>Oceanospirillales</taxon>
        <taxon>Endozoicomonadaceae</taxon>
        <taxon>Parendozoicomonas</taxon>
    </lineage>
</organism>
<evidence type="ECO:0000256" key="4">
    <source>
        <dbReference type="SAM" id="MobiDB-lite"/>
    </source>
</evidence>
<dbReference type="InterPro" id="IPR042092">
    <property type="entry name" value="PsdUridine_s_RsuA/RluB/E/F_cat"/>
</dbReference>
<keyword evidence="2 3" id="KW-0413">Isomerase</keyword>
<dbReference type="InterPro" id="IPR006145">
    <property type="entry name" value="PsdUridine_synth_RsuA/RluA"/>
</dbReference>
<dbReference type="Pfam" id="PF00849">
    <property type="entry name" value="PseudoU_synth_2"/>
    <property type="match status" value="1"/>
</dbReference>
<evidence type="ECO:0000313" key="7">
    <source>
        <dbReference type="Proteomes" id="UP001203338"/>
    </source>
</evidence>
<dbReference type="SUPFAM" id="SSF55120">
    <property type="entry name" value="Pseudouridine synthase"/>
    <property type="match status" value="1"/>
</dbReference>
<dbReference type="EMBL" id="JAMFLX010000027">
    <property type="protein sequence ID" value="MCL6271532.1"/>
    <property type="molecule type" value="Genomic_DNA"/>
</dbReference>
<dbReference type="Gene3D" id="3.30.70.580">
    <property type="entry name" value="Pseudouridine synthase I, catalytic domain, N-terminal subdomain"/>
    <property type="match status" value="1"/>
</dbReference>
<comment type="similarity">
    <text evidence="1 3">Belongs to the pseudouridine synthase RsuA family.</text>
</comment>
<protein>
    <recommendedName>
        <fullName evidence="3">Pseudouridine synthase</fullName>
        <ecNumber evidence="3">5.4.99.-</ecNumber>
    </recommendedName>
</protein>
<dbReference type="PANTHER" id="PTHR47683">
    <property type="entry name" value="PSEUDOURIDINE SYNTHASE FAMILY PROTEIN-RELATED"/>
    <property type="match status" value="1"/>
</dbReference>
<proteinExistence type="inferred from homology"/>
<dbReference type="InterPro" id="IPR020094">
    <property type="entry name" value="TruA/RsuA/RluB/E/F_N"/>
</dbReference>
<evidence type="ECO:0000256" key="1">
    <source>
        <dbReference type="ARBA" id="ARBA00008348"/>
    </source>
</evidence>
<name>A0ABT0PJG3_9GAMM</name>
<dbReference type="InterPro" id="IPR020103">
    <property type="entry name" value="PsdUridine_synth_cat_dom_sf"/>
</dbReference>
<dbReference type="InterPro" id="IPR050343">
    <property type="entry name" value="RsuA_PseudoU_synthase"/>
</dbReference>
<evidence type="ECO:0000313" key="6">
    <source>
        <dbReference type="EMBL" id="MCL6271532.1"/>
    </source>
</evidence>
<evidence type="ECO:0000256" key="2">
    <source>
        <dbReference type="ARBA" id="ARBA00023235"/>
    </source>
</evidence>
<keyword evidence="7" id="KW-1185">Reference proteome</keyword>
<feature type="compositionally biased region" description="Basic residues" evidence="4">
    <location>
        <begin position="194"/>
        <end position="211"/>
    </location>
</feature>
<reference evidence="6 7" key="1">
    <citation type="submission" date="2022-05" db="EMBL/GenBank/DDBJ databases">
        <authorList>
            <person name="Park J.-S."/>
        </authorList>
    </citation>
    <scope>NUCLEOTIDE SEQUENCE [LARGE SCALE GENOMIC DNA]</scope>
    <source>
        <strain evidence="6 7">2012CJ34-2</strain>
    </source>
</reference>
<comment type="caution">
    <text evidence="6">The sequence shown here is derived from an EMBL/GenBank/DDBJ whole genome shotgun (WGS) entry which is preliminary data.</text>
</comment>
<evidence type="ECO:0000256" key="3">
    <source>
        <dbReference type="RuleBase" id="RU003887"/>
    </source>
</evidence>
<dbReference type="NCBIfam" id="TIGR00093">
    <property type="entry name" value="pseudouridine synthase"/>
    <property type="match status" value="1"/>
</dbReference>
<dbReference type="PANTHER" id="PTHR47683:SF2">
    <property type="entry name" value="RNA-BINDING S4 DOMAIN-CONTAINING PROTEIN"/>
    <property type="match status" value="1"/>
</dbReference>
<accession>A0ABT0PJG3</accession>
<gene>
    <name evidence="6" type="ORF">M3P05_16575</name>
</gene>
<dbReference type="InterPro" id="IPR000748">
    <property type="entry name" value="PsdUridine_synth_RsuA/RluB/E/F"/>
</dbReference>
<sequence>MVLSQFTDGENRATLADYVDRPGVYPAGRLDRDSEGLLLLTNSGTVQSRIADPRHKMEKTYWVQVEGEPNEEDLERLRQGITLKDGPTRPAKVRAIPKPDIWPRNPPVRYRASIPDSWLEIIISEGRNRQVRRMTAAIGYPTLRLVRYAIGPWSLDSLSPGEWRAIPAPAELLKRSAPVKTQGVQKRPGASRFGKPKTKPFRAGQKKQNKR</sequence>